<reference evidence="2" key="1">
    <citation type="submission" date="2015-04" db="UniProtKB">
        <authorList>
            <consortium name="EnsemblPlants"/>
        </authorList>
    </citation>
    <scope>IDENTIFICATION</scope>
</reference>
<feature type="compositionally biased region" description="Polar residues" evidence="1">
    <location>
        <begin position="75"/>
        <end position="87"/>
    </location>
</feature>
<dbReference type="Proteomes" id="UP000008021">
    <property type="component" value="Chromosome 1"/>
</dbReference>
<sequence length="121" mass="12936">EKSQKSQREKKSTKPFLPQDPHTTPPLPLSLVAHLLLLTSPSCPRSDNLTNPSSRSTAPPPARRRRDHAVVPIQPSEQRAAPSTTTIPGGASIPVAGDEHCGVSKQHASVLSSLPFHVLFG</sequence>
<accession>A0A0E0CC57</accession>
<dbReference type="HOGENOM" id="CLU_2044105_0_0_1"/>
<dbReference type="AlphaFoldDB" id="A0A0E0CC57"/>
<evidence type="ECO:0000313" key="2">
    <source>
        <dbReference type="EnsemblPlants" id="OMERI01G38800.1"/>
    </source>
</evidence>
<feature type="region of interest" description="Disordered" evidence="1">
    <location>
        <begin position="41"/>
        <end position="93"/>
    </location>
</feature>
<proteinExistence type="predicted"/>
<feature type="region of interest" description="Disordered" evidence="1">
    <location>
        <begin position="1"/>
        <end position="28"/>
    </location>
</feature>
<keyword evidence="3" id="KW-1185">Reference proteome</keyword>
<organism evidence="2">
    <name type="scientific">Oryza meridionalis</name>
    <dbReference type="NCBI Taxonomy" id="40149"/>
    <lineage>
        <taxon>Eukaryota</taxon>
        <taxon>Viridiplantae</taxon>
        <taxon>Streptophyta</taxon>
        <taxon>Embryophyta</taxon>
        <taxon>Tracheophyta</taxon>
        <taxon>Spermatophyta</taxon>
        <taxon>Magnoliopsida</taxon>
        <taxon>Liliopsida</taxon>
        <taxon>Poales</taxon>
        <taxon>Poaceae</taxon>
        <taxon>BOP clade</taxon>
        <taxon>Oryzoideae</taxon>
        <taxon>Oryzeae</taxon>
        <taxon>Oryzinae</taxon>
        <taxon>Oryza</taxon>
    </lineage>
</organism>
<reference evidence="2" key="2">
    <citation type="submission" date="2018-05" db="EMBL/GenBank/DDBJ databases">
        <title>OmerRS3 (Oryza meridionalis Reference Sequence Version 3).</title>
        <authorList>
            <person name="Zhang J."/>
            <person name="Kudrna D."/>
            <person name="Lee S."/>
            <person name="Talag J."/>
            <person name="Welchert J."/>
            <person name="Wing R.A."/>
        </authorList>
    </citation>
    <scope>NUCLEOTIDE SEQUENCE [LARGE SCALE GENOMIC DNA]</scope>
    <source>
        <strain evidence="2">cv. OR44</strain>
    </source>
</reference>
<evidence type="ECO:0000313" key="3">
    <source>
        <dbReference type="Proteomes" id="UP000008021"/>
    </source>
</evidence>
<evidence type="ECO:0000256" key="1">
    <source>
        <dbReference type="SAM" id="MobiDB-lite"/>
    </source>
</evidence>
<dbReference type="Gramene" id="OMERI01G38800.1">
    <property type="protein sequence ID" value="OMERI01G38800.1"/>
    <property type="gene ID" value="OMERI01G38800"/>
</dbReference>
<dbReference type="EnsemblPlants" id="OMERI01G38800.1">
    <property type="protein sequence ID" value="OMERI01G38800.1"/>
    <property type="gene ID" value="OMERI01G38800"/>
</dbReference>
<name>A0A0E0CC57_9ORYZ</name>
<feature type="compositionally biased region" description="Basic and acidic residues" evidence="1">
    <location>
        <begin position="1"/>
        <end position="12"/>
    </location>
</feature>
<protein>
    <submittedName>
        <fullName evidence="2">Uncharacterized protein</fullName>
    </submittedName>
</protein>